<protein>
    <submittedName>
        <fullName evidence="1">Uncharacterized protein</fullName>
    </submittedName>
</protein>
<proteinExistence type="predicted"/>
<evidence type="ECO:0000313" key="1">
    <source>
        <dbReference type="EMBL" id="SVB08096.1"/>
    </source>
</evidence>
<gene>
    <name evidence="1" type="ORF">METZ01_LOCUS160950</name>
</gene>
<feature type="non-terminal residue" evidence="1">
    <location>
        <position position="1"/>
    </location>
</feature>
<accession>A0A382B2R3</accession>
<dbReference type="EMBL" id="UINC01027957">
    <property type="protein sequence ID" value="SVB08096.1"/>
    <property type="molecule type" value="Genomic_DNA"/>
</dbReference>
<organism evidence="1">
    <name type="scientific">marine metagenome</name>
    <dbReference type="NCBI Taxonomy" id="408172"/>
    <lineage>
        <taxon>unclassified sequences</taxon>
        <taxon>metagenomes</taxon>
        <taxon>ecological metagenomes</taxon>
    </lineage>
</organism>
<dbReference type="AlphaFoldDB" id="A0A382B2R3"/>
<reference evidence="1" key="1">
    <citation type="submission" date="2018-05" db="EMBL/GenBank/DDBJ databases">
        <authorList>
            <person name="Lanie J.A."/>
            <person name="Ng W.-L."/>
            <person name="Kazmierczak K.M."/>
            <person name="Andrzejewski T.M."/>
            <person name="Davidsen T.M."/>
            <person name="Wayne K.J."/>
            <person name="Tettelin H."/>
            <person name="Glass J.I."/>
            <person name="Rusch D."/>
            <person name="Podicherti R."/>
            <person name="Tsui H.-C.T."/>
            <person name="Winkler M.E."/>
        </authorList>
    </citation>
    <scope>NUCLEOTIDE SEQUENCE</scope>
</reference>
<sequence>QAHKSSGSPHVLQITAISSMSDALTYY</sequence>
<name>A0A382B2R3_9ZZZZ</name>